<evidence type="ECO:0000313" key="3">
    <source>
        <dbReference type="Proteomes" id="UP001159363"/>
    </source>
</evidence>
<proteinExistence type="predicted"/>
<keyword evidence="3" id="KW-1185">Reference proteome</keyword>
<evidence type="ECO:0000259" key="1">
    <source>
        <dbReference type="Pfam" id="PF03644"/>
    </source>
</evidence>
<dbReference type="Proteomes" id="UP001159363">
    <property type="component" value="Chromosome 3"/>
</dbReference>
<reference evidence="2 3" key="1">
    <citation type="submission" date="2023-02" db="EMBL/GenBank/DDBJ databases">
        <title>LHISI_Scaffold_Assembly.</title>
        <authorList>
            <person name="Stuart O.P."/>
            <person name="Cleave R."/>
            <person name="Magrath M.J.L."/>
            <person name="Mikheyev A.S."/>
        </authorList>
    </citation>
    <scope>NUCLEOTIDE SEQUENCE [LARGE SCALE GENOMIC DNA]</scope>
    <source>
        <strain evidence="2">Daus_M_001</strain>
        <tissue evidence="2">Leg muscle</tissue>
    </source>
</reference>
<accession>A0ABQ9I0D1</accession>
<organism evidence="2 3">
    <name type="scientific">Dryococelus australis</name>
    <dbReference type="NCBI Taxonomy" id="614101"/>
    <lineage>
        <taxon>Eukaryota</taxon>
        <taxon>Metazoa</taxon>
        <taxon>Ecdysozoa</taxon>
        <taxon>Arthropoda</taxon>
        <taxon>Hexapoda</taxon>
        <taxon>Insecta</taxon>
        <taxon>Pterygota</taxon>
        <taxon>Neoptera</taxon>
        <taxon>Polyneoptera</taxon>
        <taxon>Phasmatodea</taxon>
        <taxon>Verophasmatodea</taxon>
        <taxon>Anareolatae</taxon>
        <taxon>Phasmatidae</taxon>
        <taxon>Eurycanthinae</taxon>
        <taxon>Dryococelus</taxon>
    </lineage>
</organism>
<dbReference type="InterPro" id="IPR032979">
    <property type="entry name" value="ENGase"/>
</dbReference>
<comment type="caution">
    <text evidence="2">The sequence shown here is derived from an EMBL/GenBank/DDBJ whole genome shotgun (WGS) entry which is preliminary data.</text>
</comment>
<dbReference type="PANTHER" id="PTHR13246:SF1">
    <property type="entry name" value="CYTOSOLIC ENDO-BETA-N-ACETYLGLUCOSAMINIDASE"/>
    <property type="match status" value="1"/>
</dbReference>
<dbReference type="Pfam" id="PF03644">
    <property type="entry name" value="Glyco_hydro_85"/>
    <property type="match status" value="1"/>
</dbReference>
<dbReference type="InterPro" id="IPR005201">
    <property type="entry name" value="TIM_ENGase"/>
</dbReference>
<dbReference type="EMBL" id="JARBHB010000003">
    <property type="protein sequence ID" value="KAJ8890084.1"/>
    <property type="molecule type" value="Genomic_DNA"/>
</dbReference>
<dbReference type="PANTHER" id="PTHR13246">
    <property type="entry name" value="ENDO BETA N-ACETYLGLUCOSAMINIDASE"/>
    <property type="match status" value="1"/>
</dbReference>
<protein>
    <recommendedName>
        <fullName evidence="1">Cytosolic endo-beta-N-acetylglucosaminidase TIM barrel domain-containing protein</fullName>
    </recommendedName>
</protein>
<sequence>MPWRPDVPADTEDYSSSSLRGMWDSRRAHTCCIRDSSSDLRVTVVHDVTAANYLQKRGAFDAVHCLLPRPFAHCSEGPAPTRCSSACSVGDEKSSAVWSAGPPTPTLAPSKSEFGNWRGESCCRVSHCMCSGTVKAGIGHRQHDPELQQESAHQFRHHLWRCLCYYSWGKQGSVLKFEACCATRWKVLTQYVARGRGGVGKCCSPYLFLLTPMDRPLSTGIIACRHCVLDPSLEDLLSAESLLLGFVNGSTKHDEYRFFHWAGIDTFVYFSHHFITIPPPVWVNAAHLHGVKILGKFAEL</sequence>
<evidence type="ECO:0000313" key="2">
    <source>
        <dbReference type="EMBL" id="KAJ8890084.1"/>
    </source>
</evidence>
<feature type="domain" description="Cytosolic endo-beta-N-acetylglucosaminidase TIM barrel" evidence="1">
    <location>
        <begin position="246"/>
        <end position="297"/>
    </location>
</feature>
<gene>
    <name evidence="2" type="ORF">PR048_009591</name>
</gene>
<dbReference type="Gene3D" id="3.20.20.80">
    <property type="entry name" value="Glycosidases"/>
    <property type="match status" value="1"/>
</dbReference>
<name>A0ABQ9I0D1_9NEOP</name>